<evidence type="ECO:0000256" key="3">
    <source>
        <dbReference type="ARBA" id="ARBA00023315"/>
    </source>
</evidence>
<dbReference type="EMBL" id="BDQK01000014">
    <property type="protein sequence ID" value="GBF81915.1"/>
    <property type="molecule type" value="Genomic_DNA"/>
</dbReference>
<dbReference type="InterPro" id="IPR045304">
    <property type="entry name" value="LbH_SAT"/>
</dbReference>
<accession>A0A401IL00</accession>
<keyword evidence="5" id="KW-1185">Reference proteome</keyword>
<gene>
    <name evidence="4" type="ORF">AsFPU1_3337</name>
</gene>
<dbReference type="CDD" id="cd03354">
    <property type="entry name" value="LbH_SAT"/>
    <property type="match status" value="1"/>
</dbReference>
<dbReference type="PANTHER" id="PTHR42811">
    <property type="entry name" value="SERINE ACETYLTRANSFERASE"/>
    <property type="match status" value="1"/>
</dbReference>
<reference evidence="5" key="1">
    <citation type="submission" date="2017-05" db="EMBL/GenBank/DDBJ databases">
        <title>Physiological properties and genetic analysis related to exopolysaccharide production of fresh-water unicellular cyanobacterium Aphanothece sacrum, Suizenji Nori, that has been cultured as a food source in Japan.</title>
        <authorList>
            <person name="Kanesaki Y."/>
            <person name="Yoshikawa S."/>
            <person name="Ohki K."/>
        </authorList>
    </citation>
    <scope>NUCLEOTIDE SEQUENCE [LARGE SCALE GENOMIC DNA]</scope>
    <source>
        <strain evidence="5">FPU1</strain>
    </source>
</reference>
<dbReference type="RefSeq" id="WP_124971370.1">
    <property type="nucleotide sequence ID" value="NZ_BDQK01000014.1"/>
</dbReference>
<dbReference type="AlphaFoldDB" id="A0A401IL00"/>
<sequence>MSTSAKVETSEINPHPDIKPNWEREKCVKWWNPSRQLIKSIRNYQKWQNNKNPISSLIRAYFVINYRFWTVVTGADIPLNCQIGGGLHLPHPTGVVIHPSAIIGVNCTIFQQVTIVASVKVGNNVLIGTGAKILKNTTIGDDAKIGANAVVRNCIVPPKATAVGIPARIIPHSQEESLTD</sequence>
<comment type="similarity">
    <text evidence="1">Belongs to the transferase hexapeptide repeat family.</text>
</comment>
<comment type="caution">
    <text evidence="4">The sequence shown here is derived from an EMBL/GenBank/DDBJ whole genome shotgun (WGS) entry which is preliminary data.</text>
</comment>
<dbReference type="InterPro" id="IPR001451">
    <property type="entry name" value="Hexapep"/>
</dbReference>
<dbReference type="InterPro" id="IPR011004">
    <property type="entry name" value="Trimer_LpxA-like_sf"/>
</dbReference>
<evidence type="ECO:0000313" key="4">
    <source>
        <dbReference type="EMBL" id="GBF81915.1"/>
    </source>
</evidence>
<protein>
    <submittedName>
        <fullName evidence="4">Serine acetyltransferase</fullName>
    </submittedName>
</protein>
<dbReference type="GO" id="GO:0043886">
    <property type="term" value="F:structural constituent of carboxysome shell"/>
    <property type="evidence" value="ECO:0007669"/>
    <property type="project" value="UniProtKB-ARBA"/>
</dbReference>
<dbReference type="Proteomes" id="UP000287247">
    <property type="component" value="Unassembled WGS sequence"/>
</dbReference>
<evidence type="ECO:0000313" key="5">
    <source>
        <dbReference type="Proteomes" id="UP000287247"/>
    </source>
</evidence>
<name>A0A401IL00_APHSA</name>
<keyword evidence="2 4" id="KW-0808">Transferase</keyword>
<evidence type="ECO:0000256" key="1">
    <source>
        <dbReference type="ARBA" id="ARBA00007274"/>
    </source>
</evidence>
<dbReference type="GO" id="GO:0016746">
    <property type="term" value="F:acyltransferase activity"/>
    <property type="evidence" value="ECO:0007669"/>
    <property type="project" value="UniProtKB-KW"/>
</dbReference>
<evidence type="ECO:0000256" key="2">
    <source>
        <dbReference type="ARBA" id="ARBA00022679"/>
    </source>
</evidence>
<proteinExistence type="inferred from homology"/>
<organism evidence="4 5">
    <name type="scientific">Aphanothece sacrum FPU1</name>
    <dbReference type="NCBI Taxonomy" id="1920663"/>
    <lineage>
        <taxon>Bacteria</taxon>
        <taxon>Bacillati</taxon>
        <taxon>Cyanobacteriota</taxon>
        <taxon>Cyanophyceae</taxon>
        <taxon>Oscillatoriophycideae</taxon>
        <taxon>Chroococcales</taxon>
        <taxon>Aphanothecaceae</taxon>
        <taxon>Aphanothece</taxon>
    </lineage>
</organism>
<dbReference type="OrthoDB" id="9815592at2"/>
<dbReference type="GO" id="GO:0031470">
    <property type="term" value="C:carboxysome"/>
    <property type="evidence" value="ECO:0007669"/>
    <property type="project" value="UniProtKB-ARBA"/>
</dbReference>
<dbReference type="Gene3D" id="2.160.10.10">
    <property type="entry name" value="Hexapeptide repeat proteins"/>
    <property type="match status" value="1"/>
</dbReference>
<dbReference type="SUPFAM" id="SSF51161">
    <property type="entry name" value="Trimeric LpxA-like enzymes"/>
    <property type="match status" value="1"/>
</dbReference>
<keyword evidence="3" id="KW-0012">Acyltransferase</keyword>
<dbReference type="Pfam" id="PF00132">
    <property type="entry name" value="Hexapep"/>
    <property type="match status" value="1"/>
</dbReference>